<gene>
    <name evidence="14" type="ORF">MNEG_6954</name>
</gene>
<evidence type="ECO:0000313" key="15">
    <source>
        <dbReference type="Proteomes" id="UP000054498"/>
    </source>
</evidence>
<evidence type="ECO:0000256" key="7">
    <source>
        <dbReference type="ARBA" id="ARBA00022741"/>
    </source>
</evidence>
<comment type="similarity">
    <text evidence="3">Belongs to the pyruvate kinase family.</text>
</comment>
<evidence type="ECO:0000313" key="14">
    <source>
        <dbReference type="EMBL" id="KIZ01005.1"/>
    </source>
</evidence>
<dbReference type="EMBL" id="KK101405">
    <property type="protein sequence ID" value="KIZ01005.1"/>
    <property type="molecule type" value="Genomic_DNA"/>
</dbReference>
<dbReference type="GO" id="GO:0000287">
    <property type="term" value="F:magnesium ion binding"/>
    <property type="evidence" value="ECO:0007669"/>
    <property type="project" value="InterPro"/>
</dbReference>
<dbReference type="OrthoDB" id="108365at2759"/>
<proteinExistence type="inferred from homology"/>
<evidence type="ECO:0000256" key="12">
    <source>
        <dbReference type="ARBA" id="ARBA00023317"/>
    </source>
</evidence>
<dbReference type="InterPro" id="IPR001697">
    <property type="entry name" value="Pyr_Knase"/>
</dbReference>
<keyword evidence="15" id="KW-1185">Reference proteome</keyword>
<evidence type="ECO:0000256" key="3">
    <source>
        <dbReference type="ARBA" id="ARBA00008663"/>
    </source>
</evidence>
<dbReference type="RefSeq" id="XP_013900024.1">
    <property type="nucleotide sequence ID" value="XM_014044570.1"/>
</dbReference>
<dbReference type="InterPro" id="IPR015813">
    <property type="entry name" value="Pyrv/PenolPyrv_kinase-like_dom"/>
</dbReference>
<keyword evidence="6" id="KW-0479">Metal-binding</keyword>
<dbReference type="Gene3D" id="3.20.20.60">
    <property type="entry name" value="Phosphoenolpyruvate-binding domains"/>
    <property type="match status" value="1"/>
</dbReference>
<dbReference type="SUPFAM" id="SSF51621">
    <property type="entry name" value="Phosphoenolpyruvate/pyruvate domain"/>
    <property type="match status" value="1"/>
</dbReference>
<dbReference type="GO" id="GO:0016301">
    <property type="term" value="F:kinase activity"/>
    <property type="evidence" value="ECO:0007669"/>
    <property type="project" value="UniProtKB-KW"/>
</dbReference>
<dbReference type="InterPro" id="IPR015806">
    <property type="entry name" value="Pyrv_Knase_insert_dom_sf"/>
</dbReference>
<sequence length="211" mass="23425">MKTKAHFFPDLNLGTILEPADPNEKQTACTKIVSTIGPACQSVDKLVQMLQDGMSAARIDLTWGPIEYHRTSLDNLQEAMRRTRKLCAIMLDTLGREVMIRRPFRIDPDGWPNQAGQEITVKAGQKLTLTTRDVECSDTVFPITYPRFAEMMEPGDNVYLGRYLVSGADSASLYLEVVEVQGGTDVVCLAKNDALLDGLLTLFHVERSSCV</sequence>
<reference evidence="14 15" key="1">
    <citation type="journal article" date="2013" name="BMC Genomics">
        <title>Reconstruction of the lipid metabolism for the microalga Monoraphidium neglectum from its genome sequence reveals characteristics suitable for biofuel production.</title>
        <authorList>
            <person name="Bogen C."/>
            <person name="Al-Dilaimi A."/>
            <person name="Albersmeier A."/>
            <person name="Wichmann J."/>
            <person name="Grundmann M."/>
            <person name="Rupp O."/>
            <person name="Lauersen K.J."/>
            <person name="Blifernez-Klassen O."/>
            <person name="Kalinowski J."/>
            <person name="Goesmann A."/>
            <person name="Mussgnug J.H."/>
            <person name="Kruse O."/>
        </authorList>
    </citation>
    <scope>NUCLEOTIDE SEQUENCE [LARGE SCALE GENOMIC DNA]</scope>
    <source>
        <strain evidence="14 15">SAG 48.87</strain>
    </source>
</reference>
<dbReference type="AlphaFoldDB" id="A0A0D2MCP9"/>
<evidence type="ECO:0000256" key="11">
    <source>
        <dbReference type="ARBA" id="ARBA00023152"/>
    </source>
</evidence>
<dbReference type="InterPro" id="IPR040442">
    <property type="entry name" value="Pyrv_kinase-like_dom_sf"/>
</dbReference>
<feature type="domain" description="Pyruvate kinase barrel" evidence="13">
    <location>
        <begin position="30"/>
        <end position="196"/>
    </location>
</feature>
<dbReference type="KEGG" id="mng:MNEG_6954"/>
<dbReference type="InterPro" id="IPR011037">
    <property type="entry name" value="Pyrv_Knase-like_insert_dom_sf"/>
</dbReference>
<evidence type="ECO:0000256" key="1">
    <source>
        <dbReference type="ARBA" id="ARBA00001958"/>
    </source>
</evidence>
<protein>
    <recommendedName>
        <fullName evidence="4">pyruvate kinase</fullName>
        <ecNumber evidence="4">2.7.1.40</ecNumber>
    </recommendedName>
</protein>
<dbReference type="Proteomes" id="UP000054498">
    <property type="component" value="Unassembled WGS sequence"/>
</dbReference>
<name>A0A0D2MCP9_9CHLO</name>
<comment type="cofactor">
    <cofactor evidence="1">
        <name>K(+)</name>
        <dbReference type="ChEBI" id="CHEBI:29103"/>
    </cofactor>
</comment>
<evidence type="ECO:0000259" key="13">
    <source>
        <dbReference type="Pfam" id="PF00224"/>
    </source>
</evidence>
<keyword evidence="7" id="KW-0547">Nucleotide-binding</keyword>
<keyword evidence="12" id="KW-0670">Pyruvate</keyword>
<dbReference type="GO" id="GO:0004743">
    <property type="term" value="F:pyruvate kinase activity"/>
    <property type="evidence" value="ECO:0007669"/>
    <property type="project" value="UniProtKB-EC"/>
</dbReference>
<dbReference type="GO" id="GO:0005524">
    <property type="term" value="F:ATP binding"/>
    <property type="evidence" value="ECO:0007669"/>
    <property type="project" value="UniProtKB-KW"/>
</dbReference>
<evidence type="ECO:0000256" key="10">
    <source>
        <dbReference type="ARBA" id="ARBA00022842"/>
    </source>
</evidence>
<evidence type="ECO:0000256" key="4">
    <source>
        <dbReference type="ARBA" id="ARBA00012142"/>
    </source>
</evidence>
<keyword evidence="9" id="KW-0067">ATP-binding</keyword>
<dbReference type="UniPathway" id="UPA00109">
    <property type="reaction ID" value="UER00188"/>
</dbReference>
<evidence type="ECO:0000256" key="5">
    <source>
        <dbReference type="ARBA" id="ARBA00022679"/>
    </source>
</evidence>
<dbReference type="SUPFAM" id="SSF50800">
    <property type="entry name" value="PK beta-barrel domain-like"/>
    <property type="match status" value="1"/>
</dbReference>
<evidence type="ECO:0000256" key="8">
    <source>
        <dbReference type="ARBA" id="ARBA00022777"/>
    </source>
</evidence>
<dbReference type="GeneID" id="25739830"/>
<organism evidence="14 15">
    <name type="scientific">Monoraphidium neglectum</name>
    <dbReference type="NCBI Taxonomy" id="145388"/>
    <lineage>
        <taxon>Eukaryota</taxon>
        <taxon>Viridiplantae</taxon>
        <taxon>Chlorophyta</taxon>
        <taxon>core chlorophytes</taxon>
        <taxon>Chlorophyceae</taxon>
        <taxon>CS clade</taxon>
        <taxon>Sphaeropleales</taxon>
        <taxon>Selenastraceae</taxon>
        <taxon>Monoraphidium</taxon>
    </lineage>
</organism>
<evidence type="ECO:0000256" key="6">
    <source>
        <dbReference type="ARBA" id="ARBA00022723"/>
    </source>
</evidence>
<dbReference type="EC" id="2.7.1.40" evidence="4"/>
<keyword evidence="10" id="KW-0460">Magnesium</keyword>
<dbReference type="PANTHER" id="PTHR11817">
    <property type="entry name" value="PYRUVATE KINASE"/>
    <property type="match status" value="1"/>
</dbReference>
<comment type="pathway">
    <text evidence="2">Carbohydrate degradation; glycolysis; pyruvate from D-glyceraldehyde 3-phosphate: step 5/5.</text>
</comment>
<dbReference type="Pfam" id="PF00224">
    <property type="entry name" value="PK"/>
    <property type="match status" value="1"/>
</dbReference>
<keyword evidence="8" id="KW-0418">Kinase</keyword>
<keyword evidence="11" id="KW-0324">Glycolysis</keyword>
<evidence type="ECO:0000256" key="2">
    <source>
        <dbReference type="ARBA" id="ARBA00004997"/>
    </source>
</evidence>
<dbReference type="Gene3D" id="2.40.33.10">
    <property type="entry name" value="PK beta-barrel domain-like"/>
    <property type="match status" value="1"/>
</dbReference>
<dbReference type="InterPro" id="IPR015793">
    <property type="entry name" value="Pyrv_Knase_brl"/>
</dbReference>
<keyword evidence="5" id="KW-0808">Transferase</keyword>
<dbReference type="GO" id="GO:0030955">
    <property type="term" value="F:potassium ion binding"/>
    <property type="evidence" value="ECO:0007669"/>
    <property type="project" value="InterPro"/>
</dbReference>
<evidence type="ECO:0000256" key="9">
    <source>
        <dbReference type="ARBA" id="ARBA00022840"/>
    </source>
</evidence>
<dbReference type="STRING" id="145388.A0A0D2MCP9"/>
<accession>A0A0D2MCP9</accession>